<dbReference type="PANTHER" id="PTHR43135">
    <property type="entry name" value="ALPHA-D-RIBOSE 1-METHYLPHOSPHONATE 5-TRIPHOSPHATE DIPHOSPHATASE"/>
    <property type="match status" value="1"/>
</dbReference>
<accession>A0A3N4QED8</accession>
<protein>
    <submittedName>
        <fullName evidence="3">Amidohydrolase</fullName>
    </submittedName>
</protein>
<evidence type="ECO:0000313" key="3">
    <source>
        <dbReference type="EMBL" id="RPE14327.1"/>
    </source>
</evidence>
<dbReference type="InterPro" id="IPR006680">
    <property type="entry name" value="Amidohydro-rel"/>
</dbReference>
<name>A0A3N4QED8_9BACT</name>
<evidence type="ECO:0000256" key="1">
    <source>
        <dbReference type="SAM" id="SignalP"/>
    </source>
</evidence>
<evidence type="ECO:0000259" key="2">
    <source>
        <dbReference type="Pfam" id="PF01979"/>
    </source>
</evidence>
<organism evidence="3 4">
    <name type="scientific">Chitinophaga lutea</name>
    <dbReference type="NCBI Taxonomy" id="2488634"/>
    <lineage>
        <taxon>Bacteria</taxon>
        <taxon>Pseudomonadati</taxon>
        <taxon>Bacteroidota</taxon>
        <taxon>Chitinophagia</taxon>
        <taxon>Chitinophagales</taxon>
        <taxon>Chitinophagaceae</taxon>
        <taxon>Chitinophaga</taxon>
    </lineage>
</organism>
<comment type="caution">
    <text evidence="3">The sequence shown here is derived from an EMBL/GenBank/DDBJ whole genome shotgun (WGS) entry which is preliminary data.</text>
</comment>
<feature type="signal peptide" evidence="1">
    <location>
        <begin position="1"/>
        <end position="20"/>
    </location>
</feature>
<dbReference type="PANTHER" id="PTHR43135:SF3">
    <property type="entry name" value="ALPHA-D-RIBOSE 1-METHYLPHOSPHONATE 5-TRIPHOSPHATE DIPHOSPHATASE"/>
    <property type="match status" value="1"/>
</dbReference>
<dbReference type="Gene3D" id="3.20.20.140">
    <property type="entry name" value="Metal-dependent hydrolases"/>
    <property type="match status" value="1"/>
</dbReference>
<dbReference type="SUPFAM" id="SSF51556">
    <property type="entry name" value="Metallo-dependent hydrolases"/>
    <property type="match status" value="1"/>
</dbReference>
<gene>
    <name evidence="3" type="ORF">EGT74_03915</name>
</gene>
<reference evidence="3 4" key="1">
    <citation type="submission" date="2018-11" db="EMBL/GenBank/DDBJ databases">
        <title>Chitinophaga lutea sp.nov., isolate from arsenic contaminated soil.</title>
        <authorList>
            <person name="Zong Y."/>
        </authorList>
    </citation>
    <scope>NUCLEOTIDE SEQUENCE [LARGE SCALE GENOMIC DNA]</scope>
    <source>
        <strain evidence="3 4">ZY74</strain>
    </source>
</reference>
<sequence length="433" mass="46911">MKKVFSYILGLTACSLYAQAQETVYPARPQQGLVFLKNATIHVGNGQVINGGTIGFNGGKIIAVGANVAIPMDDVKVFDLQGQHVYPGLIAPESSLGLTEVESVRATNDYEEVGEINPSVRSIVSYNTDSKVIATLRTNGILLAHAVPQGGLISGSSSVVQLDAWNWEDAAYKTDNGIHFYMPRLMARSNPFGSSAAGPSNDAVKAAMAKIDEVKAFFRAAKGYLAEAKHSETNLKYEAVKGLFDRSQKLFIHCDLVKELIVATDIAKEFGFDVVIVGGTDAWLITDVLKKQNIPVVLAQPHSLPVMADDDVDQPYKTAAQLQKAGILFCISNEGFWQQRNLPFNAGTAGAYGLSKEEALSAVTLNPAKILGIADKTGSLEVGKDANIVVSTGDILDMKSSVITRAYIQGREVSLEDKHKQLYERYKYKYDLK</sequence>
<dbReference type="Pfam" id="PF01979">
    <property type="entry name" value="Amidohydro_1"/>
    <property type="match status" value="1"/>
</dbReference>
<keyword evidence="3" id="KW-0378">Hydrolase</keyword>
<dbReference type="InterPro" id="IPR011059">
    <property type="entry name" value="Metal-dep_hydrolase_composite"/>
</dbReference>
<keyword evidence="4" id="KW-1185">Reference proteome</keyword>
<proteinExistence type="predicted"/>
<dbReference type="RefSeq" id="WP_123845214.1">
    <property type="nucleotide sequence ID" value="NZ_RPDH01000001.1"/>
</dbReference>
<keyword evidence="1" id="KW-0732">Signal</keyword>
<dbReference type="OrthoDB" id="783596at2"/>
<dbReference type="SUPFAM" id="SSF51338">
    <property type="entry name" value="Composite domain of metallo-dependent hydrolases"/>
    <property type="match status" value="1"/>
</dbReference>
<dbReference type="EMBL" id="RPDH01000001">
    <property type="protein sequence ID" value="RPE14327.1"/>
    <property type="molecule type" value="Genomic_DNA"/>
</dbReference>
<feature type="domain" description="Amidohydrolase-related" evidence="2">
    <location>
        <begin position="350"/>
        <end position="412"/>
    </location>
</feature>
<dbReference type="Proteomes" id="UP000278351">
    <property type="component" value="Unassembled WGS sequence"/>
</dbReference>
<dbReference type="GO" id="GO:0016810">
    <property type="term" value="F:hydrolase activity, acting on carbon-nitrogen (but not peptide) bonds"/>
    <property type="evidence" value="ECO:0007669"/>
    <property type="project" value="InterPro"/>
</dbReference>
<feature type="chain" id="PRO_5018331406" evidence="1">
    <location>
        <begin position="21"/>
        <end position="433"/>
    </location>
</feature>
<dbReference type="InterPro" id="IPR032466">
    <property type="entry name" value="Metal_Hydrolase"/>
</dbReference>
<evidence type="ECO:0000313" key="4">
    <source>
        <dbReference type="Proteomes" id="UP000278351"/>
    </source>
</evidence>
<dbReference type="InterPro" id="IPR051781">
    <property type="entry name" value="Metallo-dep_Hydrolase"/>
</dbReference>
<dbReference type="AlphaFoldDB" id="A0A3N4QED8"/>